<gene>
    <name evidence="4" type="primary">LOC100897295</name>
</gene>
<keyword evidence="1" id="KW-0732">Signal</keyword>
<dbReference type="KEGG" id="goe:100897295"/>
<dbReference type="PROSITE" id="PS50835">
    <property type="entry name" value="IG_LIKE"/>
    <property type="match status" value="1"/>
</dbReference>
<protein>
    <submittedName>
        <fullName evidence="4">Uncharacterized protein LOC100897295</fullName>
    </submittedName>
</protein>
<proteinExistence type="predicted"/>
<feature type="domain" description="Ig-like" evidence="2">
    <location>
        <begin position="127"/>
        <end position="247"/>
    </location>
</feature>
<dbReference type="AlphaFoldDB" id="A0AAJ6QPX8"/>
<feature type="chain" id="PRO_5042586860" evidence="1">
    <location>
        <begin position="22"/>
        <end position="253"/>
    </location>
</feature>
<dbReference type="Proteomes" id="UP000694867">
    <property type="component" value="Unplaced"/>
</dbReference>
<evidence type="ECO:0000313" key="4">
    <source>
        <dbReference type="RefSeq" id="XP_003742004.1"/>
    </source>
</evidence>
<evidence type="ECO:0000313" key="3">
    <source>
        <dbReference type="Proteomes" id="UP000694867"/>
    </source>
</evidence>
<organism evidence="3 4">
    <name type="scientific">Galendromus occidentalis</name>
    <name type="common">western predatory mite</name>
    <dbReference type="NCBI Taxonomy" id="34638"/>
    <lineage>
        <taxon>Eukaryota</taxon>
        <taxon>Metazoa</taxon>
        <taxon>Ecdysozoa</taxon>
        <taxon>Arthropoda</taxon>
        <taxon>Chelicerata</taxon>
        <taxon>Arachnida</taxon>
        <taxon>Acari</taxon>
        <taxon>Parasitiformes</taxon>
        <taxon>Mesostigmata</taxon>
        <taxon>Gamasina</taxon>
        <taxon>Phytoseioidea</taxon>
        <taxon>Phytoseiidae</taxon>
        <taxon>Typhlodrominae</taxon>
        <taxon>Galendromus</taxon>
    </lineage>
</organism>
<dbReference type="InterPro" id="IPR007110">
    <property type="entry name" value="Ig-like_dom"/>
</dbReference>
<feature type="signal peptide" evidence="1">
    <location>
        <begin position="1"/>
        <end position="21"/>
    </location>
</feature>
<evidence type="ECO:0000256" key="1">
    <source>
        <dbReference type="SAM" id="SignalP"/>
    </source>
</evidence>
<dbReference type="RefSeq" id="XP_003742004.1">
    <property type="nucleotide sequence ID" value="XM_003741956.2"/>
</dbReference>
<dbReference type="SUPFAM" id="SSF48726">
    <property type="entry name" value="Immunoglobulin"/>
    <property type="match status" value="1"/>
</dbReference>
<dbReference type="SMART" id="SM00409">
    <property type="entry name" value="IG"/>
    <property type="match status" value="1"/>
</dbReference>
<name>A0AAJ6QPX8_9ACAR</name>
<accession>A0AAJ6QPX8</accession>
<dbReference type="Gene3D" id="2.60.40.10">
    <property type="entry name" value="Immunoglobulins"/>
    <property type="match status" value="1"/>
</dbReference>
<dbReference type="GeneID" id="100897295"/>
<dbReference type="InterPro" id="IPR003599">
    <property type="entry name" value="Ig_sub"/>
</dbReference>
<keyword evidence="3" id="KW-1185">Reference proteome</keyword>
<sequence length="253" mass="28965">MKARPAHALLVALFLISFPEASNQQYYGGGRGYEGRSAGYPDYGRDYGRDYYDYRYPNYNAYNGYQRNYYDDYYNRGGRSYDGYGWNPRYDYDVGRRYPVTPGYGNYDYFYGRSSRDSSVRNVDPFPGKYLGLGSVQYSSGGRDVELLCTLSKDGQKVVSNVVWVKVENAYRYPGPPGGPEVNPYYCPSGGCIYRQVDYSNRRFFADLHGDVATLHIYDTEPQDHGVYRCSAAGQTSKATETETTFQIVEYFN</sequence>
<evidence type="ECO:0000259" key="2">
    <source>
        <dbReference type="PROSITE" id="PS50835"/>
    </source>
</evidence>
<reference evidence="4" key="1">
    <citation type="submission" date="2025-08" db="UniProtKB">
        <authorList>
            <consortium name="RefSeq"/>
        </authorList>
    </citation>
    <scope>IDENTIFICATION</scope>
</reference>
<dbReference type="InterPro" id="IPR036179">
    <property type="entry name" value="Ig-like_dom_sf"/>
</dbReference>
<dbReference type="InterPro" id="IPR013783">
    <property type="entry name" value="Ig-like_fold"/>
</dbReference>